<accession>A0A9X4LKI6</accession>
<keyword evidence="2" id="KW-0408">Iron</keyword>
<evidence type="ECO:0000313" key="5">
    <source>
        <dbReference type="Proteomes" id="UP001152766"/>
    </source>
</evidence>
<keyword evidence="1" id="KW-0479">Metal-binding</keyword>
<dbReference type="Proteomes" id="UP001152766">
    <property type="component" value="Unassembled WGS sequence"/>
</dbReference>
<dbReference type="InterPro" id="IPR038492">
    <property type="entry name" value="GBBH-like_N_sf"/>
</dbReference>
<dbReference type="EMBL" id="SGUG01000037">
    <property type="protein sequence ID" value="MDG0864621.1"/>
    <property type="molecule type" value="Genomic_DNA"/>
</dbReference>
<name>A0A9X4LKI6_9BURK</name>
<dbReference type="Gene3D" id="3.30.2020.30">
    <property type="match status" value="1"/>
</dbReference>
<dbReference type="Pfam" id="PF06155">
    <property type="entry name" value="GBBH-like_N"/>
    <property type="match status" value="1"/>
</dbReference>
<dbReference type="PANTHER" id="PTHR35303:SF8">
    <property type="entry name" value="GAMMA-BUTYROBETAINE HYDROXYLASE-LIKE N-TERMINAL DOMAIN-CONTAINING PROTEIN"/>
    <property type="match status" value="1"/>
</dbReference>
<comment type="caution">
    <text evidence="4">The sequence shown here is derived from an EMBL/GenBank/DDBJ whole genome shotgun (WGS) entry which is preliminary data.</text>
</comment>
<dbReference type="RefSeq" id="WP_268153146.1">
    <property type="nucleotide sequence ID" value="NZ_JAPPUW010000019.1"/>
</dbReference>
<feature type="domain" description="Gamma-butyrobetaine hydroxylase-like N-terminal" evidence="3">
    <location>
        <begin position="14"/>
        <end position="88"/>
    </location>
</feature>
<keyword evidence="5" id="KW-1185">Reference proteome</keyword>
<proteinExistence type="predicted"/>
<gene>
    <name evidence="4" type="ORF">EXJ73_19355</name>
</gene>
<evidence type="ECO:0000313" key="4">
    <source>
        <dbReference type="EMBL" id="MDG0864621.1"/>
    </source>
</evidence>
<dbReference type="InterPro" id="IPR010376">
    <property type="entry name" value="GBBH-like_N"/>
</dbReference>
<reference evidence="4" key="1">
    <citation type="submission" date="2019-02" db="EMBL/GenBank/DDBJ databases">
        <title>Draft genome of the type strain Pelomonas aquatica CCUG 52575T.</title>
        <authorList>
            <person name="Gomila M."/>
            <person name="Lalucat J."/>
        </authorList>
    </citation>
    <scope>NUCLEOTIDE SEQUENCE</scope>
    <source>
        <strain evidence="4">CCUG 52575</strain>
    </source>
</reference>
<sequence length="115" mass="11942">MNTSLPLTVGLSPQRLQLQWPDGTVDLPAAALRAACRCGPCRARALRNEAAVETPVELAGAEPVGQYALQLIFSDGHDRGVYPWALLRELCAAAGPAPRPAAILASSNGSAVLIG</sequence>
<organism evidence="4 5">
    <name type="scientific">Pelomonas aquatica</name>
    <dbReference type="NCBI Taxonomy" id="431058"/>
    <lineage>
        <taxon>Bacteria</taxon>
        <taxon>Pseudomonadati</taxon>
        <taxon>Pseudomonadota</taxon>
        <taxon>Betaproteobacteria</taxon>
        <taxon>Burkholderiales</taxon>
        <taxon>Sphaerotilaceae</taxon>
        <taxon>Roseateles</taxon>
    </lineage>
</organism>
<dbReference type="GO" id="GO:0046872">
    <property type="term" value="F:metal ion binding"/>
    <property type="evidence" value="ECO:0007669"/>
    <property type="project" value="UniProtKB-KW"/>
</dbReference>
<protein>
    <submittedName>
        <fullName evidence="4">DUF971 domain-containing protein</fullName>
    </submittedName>
</protein>
<dbReference type="PANTHER" id="PTHR35303">
    <property type="entry name" value="OS02G0197800 PROTEIN"/>
    <property type="match status" value="1"/>
</dbReference>
<dbReference type="AlphaFoldDB" id="A0A9X4LKI6"/>
<evidence type="ECO:0000259" key="3">
    <source>
        <dbReference type="Pfam" id="PF06155"/>
    </source>
</evidence>
<evidence type="ECO:0000256" key="1">
    <source>
        <dbReference type="ARBA" id="ARBA00022723"/>
    </source>
</evidence>
<evidence type="ECO:0000256" key="2">
    <source>
        <dbReference type="ARBA" id="ARBA00023004"/>
    </source>
</evidence>